<dbReference type="Proteomes" id="UP000255367">
    <property type="component" value="Unassembled WGS sequence"/>
</dbReference>
<dbReference type="OrthoDB" id="3176638at2"/>
<dbReference type="SMART" id="SM00419">
    <property type="entry name" value="HTH_CRP"/>
    <property type="match status" value="1"/>
</dbReference>
<dbReference type="AlphaFoldDB" id="A0A380NM36"/>
<dbReference type="SUPFAM" id="SSF51206">
    <property type="entry name" value="cAMP-binding domain-like"/>
    <property type="match status" value="1"/>
</dbReference>
<accession>A0A380NM36</accession>
<dbReference type="InterPro" id="IPR050397">
    <property type="entry name" value="Env_Response_Regulators"/>
</dbReference>
<proteinExistence type="predicted"/>
<dbReference type="GO" id="GO:0003677">
    <property type="term" value="F:DNA binding"/>
    <property type="evidence" value="ECO:0007669"/>
    <property type="project" value="UniProtKB-KW"/>
</dbReference>
<feature type="domain" description="HTH crp-type" evidence="5">
    <location>
        <begin position="163"/>
        <end position="231"/>
    </location>
</feature>
<dbReference type="InterPro" id="IPR012318">
    <property type="entry name" value="HTH_CRP"/>
</dbReference>
<evidence type="ECO:0000259" key="4">
    <source>
        <dbReference type="PROSITE" id="PS50042"/>
    </source>
</evidence>
<evidence type="ECO:0000259" key="5">
    <source>
        <dbReference type="PROSITE" id="PS51063"/>
    </source>
</evidence>
<dbReference type="GO" id="GO:0003700">
    <property type="term" value="F:DNA-binding transcription factor activity"/>
    <property type="evidence" value="ECO:0007669"/>
    <property type="project" value="TreeGrafter"/>
</dbReference>
<dbReference type="InterPro" id="IPR000595">
    <property type="entry name" value="cNMP-bd_dom"/>
</dbReference>
<dbReference type="Pfam" id="PF00027">
    <property type="entry name" value="cNMP_binding"/>
    <property type="match status" value="1"/>
</dbReference>
<protein>
    <submittedName>
        <fullName evidence="6">DNA-binding transcriptional dual regulator Crp</fullName>
    </submittedName>
</protein>
<dbReference type="SUPFAM" id="SSF46785">
    <property type="entry name" value="Winged helix' DNA-binding domain"/>
    <property type="match status" value="1"/>
</dbReference>
<evidence type="ECO:0000256" key="1">
    <source>
        <dbReference type="ARBA" id="ARBA00023015"/>
    </source>
</evidence>
<dbReference type="InterPro" id="IPR036390">
    <property type="entry name" value="WH_DNA-bd_sf"/>
</dbReference>
<dbReference type="InterPro" id="IPR014710">
    <property type="entry name" value="RmlC-like_jellyroll"/>
</dbReference>
<dbReference type="Pfam" id="PF13545">
    <property type="entry name" value="HTH_Crp_2"/>
    <property type="match status" value="1"/>
</dbReference>
<keyword evidence="3" id="KW-0804">Transcription</keyword>
<keyword evidence="2 6" id="KW-0238">DNA-binding</keyword>
<evidence type="ECO:0000313" key="7">
    <source>
        <dbReference type="Proteomes" id="UP000255367"/>
    </source>
</evidence>
<dbReference type="PROSITE" id="PS50042">
    <property type="entry name" value="CNMP_BINDING_3"/>
    <property type="match status" value="1"/>
</dbReference>
<evidence type="ECO:0000313" key="6">
    <source>
        <dbReference type="EMBL" id="SUP44474.1"/>
    </source>
</evidence>
<dbReference type="CDD" id="cd00038">
    <property type="entry name" value="CAP_ED"/>
    <property type="match status" value="1"/>
</dbReference>
<dbReference type="Gene3D" id="2.60.120.10">
    <property type="entry name" value="Jelly Rolls"/>
    <property type="match status" value="1"/>
</dbReference>
<dbReference type="PROSITE" id="PS51063">
    <property type="entry name" value="HTH_CRP_2"/>
    <property type="match status" value="1"/>
</dbReference>
<organism evidence="6 7">
    <name type="scientific">Veillonella criceti</name>
    <dbReference type="NCBI Taxonomy" id="103891"/>
    <lineage>
        <taxon>Bacteria</taxon>
        <taxon>Bacillati</taxon>
        <taxon>Bacillota</taxon>
        <taxon>Negativicutes</taxon>
        <taxon>Veillonellales</taxon>
        <taxon>Veillonellaceae</taxon>
        <taxon>Veillonella</taxon>
    </lineage>
</organism>
<gene>
    <name evidence="6" type="ORF">NCTC12020_01680</name>
</gene>
<dbReference type="SMART" id="SM00100">
    <property type="entry name" value="cNMP"/>
    <property type="match status" value="1"/>
</dbReference>
<dbReference type="PANTHER" id="PTHR24567:SF58">
    <property type="entry name" value="CYCLIC AMP-BINDING REGULATORY PROTEIN"/>
    <property type="match status" value="1"/>
</dbReference>
<keyword evidence="7" id="KW-1185">Reference proteome</keyword>
<dbReference type="PANTHER" id="PTHR24567">
    <property type="entry name" value="CRP FAMILY TRANSCRIPTIONAL REGULATORY PROTEIN"/>
    <property type="match status" value="1"/>
</dbReference>
<dbReference type="InterPro" id="IPR018490">
    <property type="entry name" value="cNMP-bd_dom_sf"/>
</dbReference>
<keyword evidence="1" id="KW-0805">Transcription regulation</keyword>
<name>A0A380NM36_9FIRM</name>
<reference evidence="6 7" key="1">
    <citation type="submission" date="2018-06" db="EMBL/GenBank/DDBJ databases">
        <authorList>
            <consortium name="Pathogen Informatics"/>
            <person name="Doyle S."/>
        </authorList>
    </citation>
    <scope>NUCLEOTIDE SEQUENCE [LARGE SCALE GENOMIC DNA]</scope>
    <source>
        <strain evidence="6 7">NCTC12020</strain>
    </source>
</reference>
<evidence type="ECO:0000256" key="3">
    <source>
        <dbReference type="ARBA" id="ARBA00023163"/>
    </source>
</evidence>
<dbReference type="GO" id="GO:0005829">
    <property type="term" value="C:cytosol"/>
    <property type="evidence" value="ECO:0007669"/>
    <property type="project" value="TreeGrafter"/>
</dbReference>
<dbReference type="RefSeq" id="WP_115310783.1">
    <property type="nucleotide sequence ID" value="NZ_UHIO01000001.1"/>
</dbReference>
<sequence length="238" mass="26925">MSIGLSNDTISSYLTTLSSSALFRHIGEDELRLFLSSPDLTIKTFKKNSFIAIAGEPMEGMGLLLSGRAHLTRENVLGQRTIMTELTPSAMFGEALLFTDIPNWPATIQTTKDCEVLFLPKSAFTNSFNHCDTCQKQILTNLLHDMSEKALALTRKVHYLSLKGMRERIFAYFDDLYRRQKQNPITLPHNRQEMADVLNVSRTSLSRELGRLQDESIITLEGKKVTLLDLQAISEYSF</sequence>
<dbReference type="EMBL" id="UHIO01000001">
    <property type="protein sequence ID" value="SUP44474.1"/>
    <property type="molecule type" value="Genomic_DNA"/>
</dbReference>
<evidence type="ECO:0000256" key="2">
    <source>
        <dbReference type="ARBA" id="ARBA00023125"/>
    </source>
</evidence>
<feature type="domain" description="Cyclic nucleotide-binding" evidence="4">
    <location>
        <begin position="22"/>
        <end position="145"/>
    </location>
</feature>